<dbReference type="PROSITE" id="PS51012">
    <property type="entry name" value="ABC_TM2"/>
    <property type="match status" value="1"/>
</dbReference>
<evidence type="ECO:0000256" key="7">
    <source>
        <dbReference type="ARBA" id="ARBA00023136"/>
    </source>
</evidence>
<accession>A0A9W6RSD5</accession>
<reference evidence="10" key="1">
    <citation type="submission" date="2023-03" db="EMBL/GenBank/DDBJ databases">
        <title>Actinoallomurus iriomotensis NBRC 103681.</title>
        <authorList>
            <person name="Ichikawa N."/>
            <person name="Sato H."/>
            <person name="Tonouchi N."/>
        </authorList>
    </citation>
    <scope>NUCLEOTIDE SEQUENCE</scope>
    <source>
        <strain evidence="10">NBRC 103681</strain>
    </source>
</reference>
<keyword evidence="4" id="KW-1003">Cell membrane</keyword>
<evidence type="ECO:0000256" key="1">
    <source>
        <dbReference type="ARBA" id="ARBA00004651"/>
    </source>
</evidence>
<feature type="domain" description="ABC transmembrane type-2" evidence="9">
    <location>
        <begin position="108"/>
        <end position="335"/>
    </location>
</feature>
<feature type="transmembrane region" description="Helical" evidence="8">
    <location>
        <begin position="187"/>
        <end position="210"/>
    </location>
</feature>
<dbReference type="PANTHER" id="PTHR30294">
    <property type="entry name" value="MEMBRANE COMPONENT OF ABC TRANSPORTER YHHJ-RELATED"/>
    <property type="match status" value="1"/>
</dbReference>
<name>A0A9W6RSD5_9ACTN</name>
<dbReference type="PANTHER" id="PTHR30294:SF29">
    <property type="entry name" value="MULTIDRUG ABC TRANSPORTER PERMEASE YBHS-RELATED"/>
    <property type="match status" value="1"/>
</dbReference>
<comment type="subcellular location">
    <subcellularLocation>
        <location evidence="1">Cell membrane</location>
        <topology evidence="1">Multi-pass membrane protein</topology>
    </subcellularLocation>
</comment>
<evidence type="ECO:0000256" key="8">
    <source>
        <dbReference type="SAM" id="Phobius"/>
    </source>
</evidence>
<keyword evidence="6 8" id="KW-1133">Transmembrane helix</keyword>
<dbReference type="GO" id="GO:0005886">
    <property type="term" value="C:plasma membrane"/>
    <property type="evidence" value="ECO:0007669"/>
    <property type="project" value="UniProtKB-SubCell"/>
</dbReference>
<evidence type="ECO:0000313" key="11">
    <source>
        <dbReference type="Proteomes" id="UP001165135"/>
    </source>
</evidence>
<dbReference type="GO" id="GO:0140359">
    <property type="term" value="F:ABC-type transporter activity"/>
    <property type="evidence" value="ECO:0007669"/>
    <property type="project" value="InterPro"/>
</dbReference>
<dbReference type="InterPro" id="IPR047817">
    <property type="entry name" value="ABC2_TM_bact-type"/>
</dbReference>
<comment type="caution">
    <text evidence="10">The sequence shown here is derived from an EMBL/GenBank/DDBJ whole genome shotgun (WGS) entry which is preliminary data.</text>
</comment>
<feature type="transmembrane region" description="Helical" evidence="8">
    <location>
        <begin position="222"/>
        <end position="244"/>
    </location>
</feature>
<feature type="transmembrane region" description="Helical" evidence="8">
    <location>
        <begin position="310"/>
        <end position="330"/>
    </location>
</feature>
<dbReference type="Pfam" id="PF12698">
    <property type="entry name" value="ABC2_membrane_3"/>
    <property type="match status" value="1"/>
</dbReference>
<feature type="transmembrane region" description="Helical" evidence="8">
    <location>
        <begin position="256"/>
        <end position="284"/>
    </location>
</feature>
<gene>
    <name evidence="10" type="ORF">Airi01_099230</name>
</gene>
<dbReference type="InterPro" id="IPR051449">
    <property type="entry name" value="ABC-2_transporter_component"/>
</dbReference>
<dbReference type="InterPro" id="IPR013525">
    <property type="entry name" value="ABC2_TM"/>
</dbReference>
<dbReference type="AlphaFoldDB" id="A0A9W6RSD5"/>
<evidence type="ECO:0000256" key="3">
    <source>
        <dbReference type="ARBA" id="ARBA00022448"/>
    </source>
</evidence>
<organism evidence="10 11">
    <name type="scientific">Actinoallomurus iriomotensis</name>
    <dbReference type="NCBI Taxonomy" id="478107"/>
    <lineage>
        <taxon>Bacteria</taxon>
        <taxon>Bacillati</taxon>
        <taxon>Actinomycetota</taxon>
        <taxon>Actinomycetes</taxon>
        <taxon>Streptosporangiales</taxon>
        <taxon>Thermomonosporaceae</taxon>
        <taxon>Actinoallomurus</taxon>
    </lineage>
</organism>
<keyword evidence="5 8" id="KW-0812">Transmembrane</keyword>
<evidence type="ECO:0000256" key="6">
    <source>
        <dbReference type="ARBA" id="ARBA00022989"/>
    </source>
</evidence>
<dbReference type="Proteomes" id="UP001165135">
    <property type="component" value="Unassembled WGS sequence"/>
</dbReference>
<evidence type="ECO:0000256" key="4">
    <source>
        <dbReference type="ARBA" id="ARBA00022475"/>
    </source>
</evidence>
<protein>
    <submittedName>
        <fullName evidence="10">Transport permease protein</fullName>
    </submittedName>
</protein>
<evidence type="ECO:0000256" key="2">
    <source>
        <dbReference type="ARBA" id="ARBA00007783"/>
    </source>
</evidence>
<sequence>MWAMVTKEFRQLRRDRRTLAMMIVLPVLLLVVFGYAASFNVHEIPTVVVGPGASRAAASLRPPFDVTRVDAGADESAARSDIAHGRAVVALVTRPGTGMSVLLDGTQLFSAQAAQSALARTGALGASAHVTILYNPRLKTSWIMVPGLAGLILAFVGTVITSLGVVRERQAGTLEQLAVMPLRPWDVIIGKIIPYFLVAAADLTAIVVIGRLLFGVPFAGNVGVFALGAMLFLLVTLGMGVLISTVSQNQGQAIQLALMTLLPQILLSGLIFPLSSMAAGVRWISYVLPLTYFVRLSRAVMLKGTSITGLWQPLVLLALLGVAVLGLAVLRFRRDLAPGGGDGDEEPAVRESVTA</sequence>
<feature type="transmembrane region" description="Helical" evidence="8">
    <location>
        <begin position="143"/>
        <end position="166"/>
    </location>
</feature>
<comment type="similarity">
    <text evidence="2">Belongs to the ABC-2 integral membrane protein family.</text>
</comment>
<keyword evidence="7 8" id="KW-0472">Membrane</keyword>
<evidence type="ECO:0000256" key="5">
    <source>
        <dbReference type="ARBA" id="ARBA00022692"/>
    </source>
</evidence>
<evidence type="ECO:0000259" key="9">
    <source>
        <dbReference type="PROSITE" id="PS51012"/>
    </source>
</evidence>
<proteinExistence type="inferred from homology"/>
<keyword evidence="3" id="KW-0813">Transport</keyword>
<evidence type="ECO:0000313" key="10">
    <source>
        <dbReference type="EMBL" id="GLY81656.1"/>
    </source>
</evidence>
<dbReference type="EMBL" id="BSTJ01000021">
    <property type="protein sequence ID" value="GLY81656.1"/>
    <property type="molecule type" value="Genomic_DNA"/>
</dbReference>